<organism evidence="8 9">
    <name type="scientific">Daphnia galeata</name>
    <dbReference type="NCBI Taxonomy" id="27404"/>
    <lineage>
        <taxon>Eukaryota</taxon>
        <taxon>Metazoa</taxon>
        <taxon>Ecdysozoa</taxon>
        <taxon>Arthropoda</taxon>
        <taxon>Crustacea</taxon>
        <taxon>Branchiopoda</taxon>
        <taxon>Diplostraca</taxon>
        <taxon>Cladocera</taxon>
        <taxon>Anomopoda</taxon>
        <taxon>Daphniidae</taxon>
        <taxon>Daphnia</taxon>
    </lineage>
</organism>
<gene>
    <name evidence="8" type="ORF">DGAL_LOCUS1243</name>
</gene>
<comment type="subcellular location">
    <subcellularLocation>
        <location evidence="1">Nucleus</location>
    </subcellularLocation>
</comment>
<evidence type="ECO:0000256" key="6">
    <source>
        <dbReference type="ARBA" id="ARBA00023242"/>
    </source>
</evidence>
<dbReference type="EMBL" id="CAKKLH010000013">
    <property type="protein sequence ID" value="CAH0099129.1"/>
    <property type="molecule type" value="Genomic_DNA"/>
</dbReference>
<evidence type="ECO:0000313" key="9">
    <source>
        <dbReference type="Proteomes" id="UP000789390"/>
    </source>
</evidence>
<evidence type="ECO:0000256" key="3">
    <source>
        <dbReference type="ARBA" id="ARBA00022771"/>
    </source>
</evidence>
<evidence type="ECO:0000256" key="1">
    <source>
        <dbReference type="ARBA" id="ARBA00004123"/>
    </source>
</evidence>
<keyword evidence="2" id="KW-0479">Metal-binding</keyword>
<keyword evidence="5" id="KW-0238">DNA-binding</keyword>
<keyword evidence="6" id="KW-0539">Nucleus</keyword>
<dbReference type="AlphaFoldDB" id="A0A8J2WA14"/>
<sequence>MSLSSGIESLSRQKKPFLLPSPAFEQQVFSQQNRPSIQRRRYLLPTPIHQPFVQHRRNFLPPFRAPHPFILHNRNRAHLWGHRMNVYPSPRYSWHHPSMKRNTEDQLAMRNCRFPTNVNTWKHPVQEDTLPTFTGRQTFSNVVNTKIIPIDFVRGDDQNSQEDIVQEENNTSDTNEKLGEWEKHTKGIGTKLLLKMGFEPGKGIGKHLQGRIQPVKATDWKEDIGKEVIAGDPLELSYPAQQSVNRWQSSNDLRSPSSYRIAISPTPEVISISSSDEEDYLILDDDEYFPDVPRRKKNLSEWPWTNDETLCSSSIPASLPFLEEVASSVISVGSPDIVYISSSDEDECVVPIP</sequence>
<dbReference type="PANTHER" id="PTHR46297">
    <property type="entry name" value="ZINC FINGER CCCH-TYPE WITH G PATCH DOMAIN-CONTAINING PROTEIN"/>
    <property type="match status" value="1"/>
</dbReference>
<feature type="domain" description="G-patch" evidence="7">
    <location>
        <begin position="185"/>
        <end position="217"/>
    </location>
</feature>
<dbReference type="OrthoDB" id="5842926at2759"/>
<evidence type="ECO:0000256" key="5">
    <source>
        <dbReference type="ARBA" id="ARBA00023125"/>
    </source>
</evidence>
<name>A0A8J2WA14_9CRUS</name>
<evidence type="ECO:0000259" key="7">
    <source>
        <dbReference type="PROSITE" id="PS50174"/>
    </source>
</evidence>
<keyword evidence="4" id="KW-0862">Zinc</keyword>
<evidence type="ECO:0000313" key="8">
    <source>
        <dbReference type="EMBL" id="CAH0099129.1"/>
    </source>
</evidence>
<keyword evidence="3" id="KW-0863">Zinc-finger</keyword>
<dbReference type="GO" id="GO:0001227">
    <property type="term" value="F:DNA-binding transcription repressor activity, RNA polymerase II-specific"/>
    <property type="evidence" value="ECO:0007669"/>
    <property type="project" value="TreeGrafter"/>
</dbReference>
<dbReference type="Proteomes" id="UP000789390">
    <property type="component" value="Unassembled WGS sequence"/>
</dbReference>
<evidence type="ECO:0000256" key="2">
    <source>
        <dbReference type="ARBA" id="ARBA00022723"/>
    </source>
</evidence>
<dbReference type="Pfam" id="PF01585">
    <property type="entry name" value="G-patch"/>
    <property type="match status" value="1"/>
</dbReference>
<dbReference type="PROSITE" id="PS50174">
    <property type="entry name" value="G_PATCH"/>
    <property type="match status" value="1"/>
</dbReference>
<dbReference type="PANTHER" id="PTHR46297:SF1">
    <property type="entry name" value="ZINC FINGER CCCH-TYPE WITH G PATCH DOMAIN-CONTAINING PROTEIN"/>
    <property type="match status" value="1"/>
</dbReference>
<reference evidence="8" key="1">
    <citation type="submission" date="2021-11" db="EMBL/GenBank/DDBJ databases">
        <authorList>
            <person name="Schell T."/>
        </authorList>
    </citation>
    <scope>NUCLEOTIDE SEQUENCE</scope>
    <source>
        <strain evidence="8">M5</strain>
    </source>
</reference>
<dbReference type="GO" id="GO:0005634">
    <property type="term" value="C:nucleus"/>
    <property type="evidence" value="ECO:0007669"/>
    <property type="project" value="UniProtKB-SubCell"/>
</dbReference>
<proteinExistence type="predicted"/>
<dbReference type="GO" id="GO:0008270">
    <property type="term" value="F:zinc ion binding"/>
    <property type="evidence" value="ECO:0007669"/>
    <property type="project" value="UniProtKB-KW"/>
</dbReference>
<protein>
    <recommendedName>
        <fullName evidence="7">G-patch domain-containing protein</fullName>
    </recommendedName>
</protein>
<dbReference type="GO" id="GO:0000978">
    <property type="term" value="F:RNA polymerase II cis-regulatory region sequence-specific DNA binding"/>
    <property type="evidence" value="ECO:0007669"/>
    <property type="project" value="TreeGrafter"/>
</dbReference>
<dbReference type="SMART" id="SM00443">
    <property type="entry name" value="G_patch"/>
    <property type="match status" value="1"/>
</dbReference>
<accession>A0A8J2WA14</accession>
<comment type="caution">
    <text evidence="8">The sequence shown here is derived from an EMBL/GenBank/DDBJ whole genome shotgun (WGS) entry which is preliminary data.</text>
</comment>
<evidence type="ECO:0000256" key="4">
    <source>
        <dbReference type="ARBA" id="ARBA00022833"/>
    </source>
</evidence>
<dbReference type="InterPro" id="IPR000467">
    <property type="entry name" value="G_patch_dom"/>
</dbReference>
<keyword evidence="9" id="KW-1185">Reference proteome</keyword>